<comment type="caution">
    <text evidence="1">The sequence shown here is derived from an EMBL/GenBank/DDBJ whole genome shotgun (WGS) entry which is preliminary data.</text>
</comment>
<dbReference type="PATRIC" id="fig|136160.3.peg.3503"/>
<protein>
    <submittedName>
        <fullName evidence="1">Uncharacterized protein</fullName>
    </submittedName>
</protein>
<gene>
    <name evidence="1" type="ORF">AMD02_15110</name>
</gene>
<dbReference type="AlphaFoldDB" id="A0A0M0KMI4"/>
<reference evidence="1" key="1">
    <citation type="submission" date="2015-08" db="EMBL/GenBank/DDBJ databases">
        <title>Complete DNA Sequence of Pseudomonas syringae pv. actinidiae, the Causal Agent of Kiwifruit Canker Disease.</title>
        <authorList>
            <person name="Rikkerink E.H.A."/>
            <person name="Fineran P.C."/>
        </authorList>
    </citation>
    <scope>NUCLEOTIDE SEQUENCE</scope>
    <source>
        <strain evidence="1">DSM 13666</strain>
    </source>
</reference>
<sequence>MENYEYILTTQSVQNEDGSFFNPHELISVPEDKAKELAKTGQAIRIDTRVMDELQRKVRRAIKQAKKSIREMRESDNPYYHDPAVLDYEIKRVEDALDREVNEINEQWKRERQQMIDEATDIAANYTVRVSSSDRDKAEVIVSDFLFGSETGNKADALSDFQARLASASPSVLQAIKARYADIKRTLDTHFNTLDAVVTMSAINRQPKEKLVKIAVEQLPVNVDHDYFVYKTIKQSRDRFAWQALDSVESAGSLDAQFRALDRMGK</sequence>
<evidence type="ECO:0000313" key="1">
    <source>
        <dbReference type="EMBL" id="KOO40024.1"/>
    </source>
</evidence>
<organism evidence="1">
    <name type="scientific">Halalkalibacterium halodurans</name>
    <name type="common">Bacillus halodurans</name>
    <dbReference type="NCBI Taxonomy" id="86665"/>
    <lineage>
        <taxon>Bacteria</taxon>
        <taxon>Bacillati</taxon>
        <taxon>Bacillota</taxon>
        <taxon>Bacilli</taxon>
        <taxon>Bacillales</taxon>
        <taxon>Bacillaceae</taxon>
        <taxon>Halalkalibacterium (ex Joshi et al. 2022)</taxon>
    </lineage>
</organism>
<dbReference type="RefSeq" id="WP_053431872.1">
    <property type="nucleotide sequence ID" value="NZ_CP040441.1"/>
</dbReference>
<name>A0A0M0KMI4_ALKHA</name>
<dbReference type="EMBL" id="LILD01000001">
    <property type="protein sequence ID" value="KOO40024.1"/>
    <property type="molecule type" value="Genomic_DNA"/>
</dbReference>
<accession>A0A0M0KMI4</accession>
<dbReference type="GeneID" id="87596545"/>
<proteinExistence type="predicted"/>